<comment type="caution">
    <text evidence="6">The sequence shown here is derived from an EMBL/GenBank/DDBJ whole genome shotgun (WGS) entry which is preliminary data.</text>
</comment>
<feature type="transmembrane region" description="Helical" evidence="4">
    <location>
        <begin position="373"/>
        <end position="395"/>
    </location>
</feature>
<sequence length="409" mass="41893">MSAATHKNGSWLIVVLLWGAGICSGIQFAKIAIALQPLAVSLSVSETAVSALMAAAGLFGLIFGVSGASVCRFMGYRNSLFAALAVAAVIAFLQALMPAYPVFYGLRLLEGITNLVIVVAAPTLISLYAPKNTLPFAMALWGSFYGVAFAVTGYWGPDFIFRSGVSAFLAAQGGLLLLVGLSLALTRLENTGQRSVSATKVSMFLQEQAATTAKAYGSAATMLPGVLFFFHASLYLGLLICLPLFAPTDGSRAFLLVGMPLISIIGTLMAGPAAKRFPAGKTIVSGFLVIAALAGLLPVIGADAAAHGAYVIAALALMLASGLVQGSIFVLVPNLTRSADQEALAFGVIAQLGALGSMAGPVLSTFVSELSGAQGFAVLSSSAALIGFVIARVFLRRASSGNGDLVRAE</sequence>
<dbReference type="OrthoDB" id="6095882at2"/>
<protein>
    <submittedName>
        <fullName evidence="6">Nitrate/nitrite transporter NarK</fullName>
    </submittedName>
</protein>
<accession>A0A562T0W9</accession>
<feature type="transmembrane region" description="Helical" evidence="4">
    <location>
        <begin position="80"/>
        <end position="100"/>
    </location>
</feature>
<evidence type="ECO:0000313" key="6">
    <source>
        <dbReference type="EMBL" id="TWI87245.1"/>
    </source>
</evidence>
<feature type="transmembrane region" description="Helical" evidence="4">
    <location>
        <begin position="12"/>
        <end position="35"/>
    </location>
</feature>
<feature type="transmembrane region" description="Helical" evidence="4">
    <location>
        <begin position="47"/>
        <end position="68"/>
    </location>
</feature>
<feature type="domain" description="Major facilitator superfamily (MFS) profile" evidence="5">
    <location>
        <begin position="13"/>
        <end position="399"/>
    </location>
</feature>
<evidence type="ECO:0000256" key="4">
    <source>
        <dbReference type="SAM" id="Phobius"/>
    </source>
</evidence>
<dbReference type="EMBL" id="VLLF01000005">
    <property type="protein sequence ID" value="TWI87245.1"/>
    <property type="molecule type" value="Genomic_DNA"/>
</dbReference>
<dbReference type="PROSITE" id="PS50850">
    <property type="entry name" value="MFS"/>
    <property type="match status" value="1"/>
</dbReference>
<keyword evidence="2 4" id="KW-1133">Transmembrane helix</keyword>
<evidence type="ECO:0000256" key="1">
    <source>
        <dbReference type="ARBA" id="ARBA00022692"/>
    </source>
</evidence>
<evidence type="ECO:0000256" key="3">
    <source>
        <dbReference type="ARBA" id="ARBA00023136"/>
    </source>
</evidence>
<dbReference type="InterPro" id="IPR020846">
    <property type="entry name" value="MFS_dom"/>
</dbReference>
<dbReference type="RefSeq" id="WP_145343670.1">
    <property type="nucleotide sequence ID" value="NZ_SMLY01000082.1"/>
</dbReference>
<dbReference type="Pfam" id="PF07690">
    <property type="entry name" value="MFS_1"/>
    <property type="match status" value="1"/>
</dbReference>
<feature type="transmembrane region" description="Helical" evidence="4">
    <location>
        <begin position="283"/>
        <end position="302"/>
    </location>
</feature>
<feature type="transmembrane region" description="Helical" evidence="4">
    <location>
        <begin position="344"/>
        <end position="367"/>
    </location>
</feature>
<keyword evidence="3 4" id="KW-0472">Membrane</keyword>
<dbReference type="SUPFAM" id="SSF103473">
    <property type="entry name" value="MFS general substrate transporter"/>
    <property type="match status" value="1"/>
</dbReference>
<evidence type="ECO:0000256" key="2">
    <source>
        <dbReference type="ARBA" id="ARBA00022989"/>
    </source>
</evidence>
<evidence type="ECO:0000313" key="7">
    <source>
        <dbReference type="Proteomes" id="UP000320593"/>
    </source>
</evidence>
<dbReference type="InterPro" id="IPR036259">
    <property type="entry name" value="MFS_trans_sf"/>
</dbReference>
<feature type="transmembrane region" description="Helical" evidence="4">
    <location>
        <begin position="308"/>
        <end position="332"/>
    </location>
</feature>
<reference evidence="6 7" key="1">
    <citation type="submission" date="2019-07" db="EMBL/GenBank/DDBJ databases">
        <title>Genomic Encyclopedia of Archaeal and Bacterial Type Strains, Phase II (KMG-II): from individual species to whole genera.</title>
        <authorList>
            <person name="Goeker M."/>
        </authorList>
    </citation>
    <scope>NUCLEOTIDE SEQUENCE [LARGE SCALE GENOMIC DNA]</scope>
    <source>
        <strain evidence="6 7">ATCC BAA-252</strain>
    </source>
</reference>
<dbReference type="Gene3D" id="1.20.1250.20">
    <property type="entry name" value="MFS general substrate transporter like domains"/>
    <property type="match status" value="1"/>
</dbReference>
<dbReference type="CDD" id="cd06174">
    <property type="entry name" value="MFS"/>
    <property type="match status" value="1"/>
</dbReference>
<keyword evidence="7" id="KW-1185">Reference proteome</keyword>
<gene>
    <name evidence="6" type="ORF">JM93_02485</name>
</gene>
<keyword evidence="1 4" id="KW-0812">Transmembrane</keyword>
<feature type="transmembrane region" description="Helical" evidence="4">
    <location>
        <begin position="112"/>
        <end position="129"/>
    </location>
</feature>
<dbReference type="AlphaFoldDB" id="A0A562T0W9"/>
<feature type="transmembrane region" description="Helical" evidence="4">
    <location>
        <begin position="167"/>
        <end position="185"/>
    </location>
</feature>
<proteinExistence type="predicted"/>
<dbReference type="Proteomes" id="UP000320593">
    <property type="component" value="Unassembled WGS sequence"/>
</dbReference>
<dbReference type="InterPro" id="IPR011701">
    <property type="entry name" value="MFS"/>
</dbReference>
<feature type="transmembrane region" description="Helical" evidence="4">
    <location>
        <begin position="136"/>
        <end position="155"/>
    </location>
</feature>
<name>A0A562T0W9_9HYPH</name>
<evidence type="ECO:0000259" key="5">
    <source>
        <dbReference type="PROSITE" id="PS50850"/>
    </source>
</evidence>
<feature type="transmembrane region" description="Helical" evidence="4">
    <location>
        <begin position="226"/>
        <end position="246"/>
    </location>
</feature>
<dbReference type="GO" id="GO:0022857">
    <property type="term" value="F:transmembrane transporter activity"/>
    <property type="evidence" value="ECO:0007669"/>
    <property type="project" value="InterPro"/>
</dbReference>
<organism evidence="6 7">
    <name type="scientific">Roseibium hamelinense</name>
    <dbReference type="NCBI Taxonomy" id="150831"/>
    <lineage>
        <taxon>Bacteria</taxon>
        <taxon>Pseudomonadati</taxon>
        <taxon>Pseudomonadota</taxon>
        <taxon>Alphaproteobacteria</taxon>
        <taxon>Hyphomicrobiales</taxon>
        <taxon>Stappiaceae</taxon>
        <taxon>Roseibium</taxon>
    </lineage>
</organism>
<feature type="transmembrane region" description="Helical" evidence="4">
    <location>
        <begin position="252"/>
        <end position="271"/>
    </location>
</feature>